<accession>A0A5A9PF35</accession>
<reference evidence="10 11" key="1">
    <citation type="journal article" date="2019" name="Mol. Ecol. Resour.">
        <title>Chromosome-level genome assembly of Triplophysa tibetana, a fish adapted to the harsh high-altitude environment of the Tibetan Plateau.</title>
        <authorList>
            <person name="Yang X."/>
            <person name="Liu H."/>
            <person name="Ma Z."/>
            <person name="Zou Y."/>
            <person name="Zou M."/>
            <person name="Mao Y."/>
            <person name="Li X."/>
            <person name="Wang H."/>
            <person name="Chen T."/>
            <person name="Wang W."/>
            <person name="Yang R."/>
        </authorList>
    </citation>
    <scope>NUCLEOTIDE SEQUENCE [LARGE SCALE GENOMIC DNA]</scope>
    <source>
        <strain evidence="10">TTIB1903HZAU</strain>
        <tissue evidence="10">Muscle</tissue>
    </source>
</reference>
<name>A0A5A9PF35_9TELE</name>
<keyword evidence="5 8" id="KW-0472">Membrane</keyword>
<dbReference type="InterPro" id="IPR047160">
    <property type="entry name" value="GP183-like"/>
</dbReference>
<feature type="transmembrane region" description="Helical" evidence="8">
    <location>
        <begin position="129"/>
        <end position="148"/>
    </location>
</feature>
<evidence type="ECO:0000256" key="6">
    <source>
        <dbReference type="ARBA" id="ARBA00023170"/>
    </source>
</evidence>
<dbReference type="PRINTS" id="PR01157">
    <property type="entry name" value="P2YPURNOCPTR"/>
</dbReference>
<keyword evidence="6 10" id="KW-0675">Receptor</keyword>
<evidence type="ECO:0000256" key="2">
    <source>
        <dbReference type="ARBA" id="ARBA00022692"/>
    </source>
</evidence>
<dbReference type="GO" id="GO:0008142">
    <property type="term" value="F:oxysterol binding"/>
    <property type="evidence" value="ECO:0007669"/>
    <property type="project" value="InterPro"/>
</dbReference>
<evidence type="ECO:0000256" key="1">
    <source>
        <dbReference type="ARBA" id="ARBA00004141"/>
    </source>
</evidence>
<keyword evidence="3 8" id="KW-1133">Transmembrane helix</keyword>
<feature type="transmembrane region" description="Helical" evidence="8">
    <location>
        <begin position="260"/>
        <end position="277"/>
    </location>
</feature>
<dbReference type="InterPro" id="IPR017452">
    <property type="entry name" value="GPCR_Rhodpsn_7TM"/>
</dbReference>
<dbReference type="EMBL" id="SOYY01000007">
    <property type="protein sequence ID" value="KAA0719287.1"/>
    <property type="molecule type" value="Genomic_DNA"/>
</dbReference>
<feature type="transmembrane region" description="Helical" evidence="8">
    <location>
        <begin position="54"/>
        <end position="77"/>
    </location>
</feature>
<dbReference type="InterPro" id="IPR000276">
    <property type="entry name" value="GPCR_Rhodpsn"/>
</dbReference>
<dbReference type="PROSITE" id="PS50262">
    <property type="entry name" value="G_PROTEIN_RECEP_F1_2"/>
    <property type="match status" value="1"/>
</dbReference>
<evidence type="ECO:0000313" key="10">
    <source>
        <dbReference type="EMBL" id="KAA0719287.1"/>
    </source>
</evidence>
<protein>
    <submittedName>
        <fullName evidence="10">G-protein coupled receptor 141</fullName>
    </submittedName>
</protein>
<dbReference type="GO" id="GO:0004930">
    <property type="term" value="F:G protein-coupled receptor activity"/>
    <property type="evidence" value="ECO:0007669"/>
    <property type="project" value="UniProtKB-KW"/>
</dbReference>
<dbReference type="AlphaFoldDB" id="A0A5A9PF35"/>
<dbReference type="PANTHER" id="PTHR24237">
    <property type="entry name" value="G-PROTEIN COUPLED RECEPTOR"/>
    <property type="match status" value="1"/>
</dbReference>
<evidence type="ECO:0000256" key="8">
    <source>
        <dbReference type="SAM" id="Phobius"/>
    </source>
</evidence>
<comment type="subcellular location">
    <subcellularLocation>
        <location evidence="1">Membrane</location>
        <topology evidence="1">Multi-pass membrane protein</topology>
    </subcellularLocation>
</comment>
<evidence type="ECO:0000313" key="11">
    <source>
        <dbReference type="Proteomes" id="UP000324632"/>
    </source>
</evidence>
<feature type="transmembrane region" description="Helical" evidence="8">
    <location>
        <begin position="180"/>
        <end position="204"/>
    </location>
</feature>
<feature type="transmembrane region" description="Helical" evidence="8">
    <location>
        <begin position="225"/>
        <end position="248"/>
    </location>
</feature>
<sequence>MTGKNTNDTHHLPQEYRSALLVIYIFIMLGGILNVVLMSCMLQSQKHLSFTNVSVINLITVHSLFLLTVPFRIFYYVSDKWTLGIHFCKIVSVMIHAHMYLAFIFYIFLLIVRYMENFSKRPMLNFHRVLHATIASTTVWLVIFSTIFPPTMLKYGLSANDTTQCFHFGEALEQNGVKNLNYVICTVVLLVWSVLVCFQIYFLLYVRKTHGTFERQEFWVQMKNAVFLLIMLLCFVPYQIFRIYYISYNKNPELQYKNEIFLALTAFSCFDMIIFASRDIYKYLSSRGCTCCL</sequence>
<gene>
    <name evidence="10" type="ORF">E1301_Tti006623</name>
</gene>
<dbReference type="Gene3D" id="1.20.1070.10">
    <property type="entry name" value="Rhodopsin 7-helix transmembrane proteins"/>
    <property type="match status" value="1"/>
</dbReference>
<dbReference type="SUPFAM" id="SSF81321">
    <property type="entry name" value="Family A G protein-coupled receptor-like"/>
    <property type="match status" value="1"/>
</dbReference>
<keyword evidence="4" id="KW-0297">G-protein coupled receptor</keyword>
<comment type="caution">
    <text evidence="10">The sequence shown here is derived from an EMBL/GenBank/DDBJ whole genome shotgun (WGS) entry which is preliminary data.</text>
</comment>
<feature type="transmembrane region" description="Helical" evidence="8">
    <location>
        <begin position="83"/>
        <end position="109"/>
    </location>
</feature>
<keyword evidence="11" id="KW-1185">Reference proteome</keyword>
<dbReference type="PANTHER" id="PTHR24237:SF35">
    <property type="entry name" value="G-PROTEIN COUPLED RECEPTOR 141-RELATED"/>
    <property type="match status" value="1"/>
</dbReference>
<dbReference type="GO" id="GO:0016020">
    <property type="term" value="C:membrane"/>
    <property type="evidence" value="ECO:0007669"/>
    <property type="project" value="UniProtKB-SubCell"/>
</dbReference>
<proteinExistence type="predicted"/>
<evidence type="ECO:0000256" key="4">
    <source>
        <dbReference type="ARBA" id="ARBA00023040"/>
    </source>
</evidence>
<keyword evidence="2 8" id="KW-0812">Transmembrane</keyword>
<evidence type="ECO:0000256" key="5">
    <source>
        <dbReference type="ARBA" id="ARBA00023136"/>
    </source>
</evidence>
<evidence type="ECO:0000256" key="7">
    <source>
        <dbReference type="ARBA" id="ARBA00023224"/>
    </source>
</evidence>
<organism evidence="10 11">
    <name type="scientific">Triplophysa tibetana</name>
    <dbReference type="NCBI Taxonomy" id="1572043"/>
    <lineage>
        <taxon>Eukaryota</taxon>
        <taxon>Metazoa</taxon>
        <taxon>Chordata</taxon>
        <taxon>Craniata</taxon>
        <taxon>Vertebrata</taxon>
        <taxon>Euteleostomi</taxon>
        <taxon>Actinopterygii</taxon>
        <taxon>Neopterygii</taxon>
        <taxon>Teleostei</taxon>
        <taxon>Ostariophysi</taxon>
        <taxon>Cypriniformes</taxon>
        <taxon>Nemacheilidae</taxon>
        <taxon>Triplophysa</taxon>
    </lineage>
</organism>
<keyword evidence="7" id="KW-0807">Transducer</keyword>
<feature type="domain" description="G-protein coupled receptors family 1 profile" evidence="9">
    <location>
        <begin position="33"/>
        <end position="275"/>
    </location>
</feature>
<feature type="transmembrane region" description="Helical" evidence="8">
    <location>
        <begin position="20"/>
        <end position="42"/>
    </location>
</feature>
<dbReference type="Proteomes" id="UP000324632">
    <property type="component" value="Chromosome 7"/>
</dbReference>
<dbReference type="Pfam" id="PF00001">
    <property type="entry name" value="7tm_1"/>
    <property type="match status" value="1"/>
</dbReference>
<evidence type="ECO:0000256" key="3">
    <source>
        <dbReference type="ARBA" id="ARBA00022989"/>
    </source>
</evidence>
<evidence type="ECO:0000259" key="9">
    <source>
        <dbReference type="PROSITE" id="PS50262"/>
    </source>
</evidence>